<evidence type="ECO:0000313" key="2">
    <source>
        <dbReference type="EMBL" id="CAH0560528.1"/>
    </source>
</evidence>
<feature type="compositionally biased region" description="Low complexity" evidence="1">
    <location>
        <begin position="87"/>
        <end position="96"/>
    </location>
</feature>
<dbReference type="PANTHER" id="PTHR33480">
    <property type="entry name" value="SET DOMAIN-CONTAINING PROTEIN-RELATED"/>
    <property type="match status" value="1"/>
</dbReference>
<dbReference type="EMBL" id="OV121138">
    <property type="protein sequence ID" value="CAH0560528.1"/>
    <property type="molecule type" value="Genomic_DNA"/>
</dbReference>
<evidence type="ECO:0000313" key="3">
    <source>
        <dbReference type="Proteomes" id="UP001154078"/>
    </source>
</evidence>
<name>A0A9P0FK83_BRAAE</name>
<sequence length="904" mass="104659">MSRGKKLLGLALGKSESDNKNDVFDFKNDDNDPWESYNKWRANTEHLEKIHNTYKVEYTPERSSKNSSTIISSSSISWKPDEDNIDSDISNSNSTSKSEILSLEEIQNIQNNLPPLNHSQADLDETQDIQNNLSTLNHSHRDLDEIQNIPSNLLTLNCDQTNLNQPEQGSSRIQILSNVILTPTSSNNNQEHLVSIKNCEIATSKRNARIWDKKDRCPFCYKDVTNFSRHLFRNHKNEESVINILNFSKGSKDRKKYIDFLRKEGNFSAFYENKVRPVQRPTSNLSKKEDFLPCIYCKGLYKTKSLGRHSKKCFFNSNQSMTQIRHASEAQTILAFTESRRTFLNRLRLKTEVFPTMHADRISLNGKKDPIICQYAEDYLRKHKRPHIKNLVANKIRELGRFLIPMKEIYKIDNMLDALKPENYDKVVSAVRIISGYNETDKSFQAPSLALHFKTILLSVCSAAKTLLLKKDPILPVTDYDNILKKLKDFRELVDYNWKFEMGSLALKDLNEKCSTRPKKIPISNDIILFKDYCYALGTKAIISLRKYPYNLKLFKDLIEVTLALTILINRKRIGDVQYLKQNTYHESENNFQKDCFDVLTDVEKEISKNFKRVVTIGKGSKPVPILFPRKIQEYIEVIFEVRNKTDFIPTANPYLFALPGSTTKWIDGSRVLRKFAANCGAENPLTLTSSRLRKQIATVLQILNLNEIEMEQVASFMGHTKKTHEEFYRLPQELFQTSKIAKLLLMMERGVNKDDQGKSLEQLDIELETDELLEIQEKTKDASTSNMVESNTTFENEDLVSTQEIKRQQIKKLATFIRANAGRKSIPAHYFKQVAERARVLEDFYRYKILDFDIEKSEVQQKRPVVWCNSEEILEEVIQRRRLVGNYVMKIMADGGQGFLKCV</sequence>
<organism evidence="2 3">
    <name type="scientific">Brassicogethes aeneus</name>
    <name type="common">Rape pollen beetle</name>
    <name type="synonym">Meligethes aeneus</name>
    <dbReference type="NCBI Taxonomy" id="1431903"/>
    <lineage>
        <taxon>Eukaryota</taxon>
        <taxon>Metazoa</taxon>
        <taxon>Ecdysozoa</taxon>
        <taxon>Arthropoda</taxon>
        <taxon>Hexapoda</taxon>
        <taxon>Insecta</taxon>
        <taxon>Pterygota</taxon>
        <taxon>Neoptera</taxon>
        <taxon>Endopterygota</taxon>
        <taxon>Coleoptera</taxon>
        <taxon>Polyphaga</taxon>
        <taxon>Cucujiformia</taxon>
        <taxon>Nitidulidae</taxon>
        <taxon>Meligethinae</taxon>
        <taxon>Brassicogethes</taxon>
    </lineage>
</organism>
<gene>
    <name evidence="2" type="ORF">MELIAE_LOCUS10263</name>
</gene>
<accession>A0A9P0FK83</accession>
<protein>
    <submittedName>
        <fullName evidence="2">Uncharacterized protein</fullName>
    </submittedName>
</protein>
<dbReference type="OrthoDB" id="6764596at2759"/>
<feature type="compositionally biased region" description="Low complexity" evidence="1">
    <location>
        <begin position="65"/>
        <end position="77"/>
    </location>
</feature>
<feature type="region of interest" description="Disordered" evidence="1">
    <location>
        <begin position="1"/>
        <end position="21"/>
    </location>
</feature>
<proteinExistence type="predicted"/>
<feature type="region of interest" description="Disordered" evidence="1">
    <location>
        <begin position="59"/>
        <end position="96"/>
    </location>
</feature>
<keyword evidence="3" id="KW-1185">Reference proteome</keyword>
<dbReference type="AlphaFoldDB" id="A0A9P0FK83"/>
<evidence type="ECO:0000256" key="1">
    <source>
        <dbReference type="SAM" id="MobiDB-lite"/>
    </source>
</evidence>
<dbReference type="Proteomes" id="UP001154078">
    <property type="component" value="Chromosome 7"/>
</dbReference>
<dbReference type="PANTHER" id="PTHR33480:SF1">
    <property type="entry name" value="TYR RECOMBINASE DOMAIN-CONTAINING PROTEIN"/>
    <property type="match status" value="1"/>
</dbReference>
<reference evidence="2" key="1">
    <citation type="submission" date="2021-12" db="EMBL/GenBank/DDBJ databases">
        <authorList>
            <person name="King R."/>
        </authorList>
    </citation>
    <scope>NUCLEOTIDE SEQUENCE</scope>
</reference>